<feature type="transmembrane region" description="Helical" evidence="8">
    <location>
        <begin position="100"/>
        <end position="118"/>
    </location>
</feature>
<dbReference type="RefSeq" id="WP_346051319.1">
    <property type="nucleotide sequence ID" value="NZ_BAABIB010000005.1"/>
</dbReference>
<feature type="transmembrane region" description="Helical" evidence="8">
    <location>
        <begin position="16"/>
        <end position="36"/>
    </location>
</feature>
<dbReference type="InterPro" id="IPR037294">
    <property type="entry name" value="ABC_BtuC-like"/>
</dbReference>
<evidence type="ECO:0000256" key="1">
    <source>
        <dbReference type="ARBA" id="ARBA00004651"/>
    </source>
</evidence>
<evidence type="ECO:0000256" key="6">
    <source>
        <dbReference type="ARBA" id="ARBA00022989"/>
    </source>
</evidence>
<evidence type="ECO:0000256" key="7">
    <source>
        <dbReference type="ARBA" id="ARBA00023136"/>
    </source>
</evidence>
<organism evidence="9 10">
    <name type="scientific">Amycolatopsis dongchuanensis</name>
    <dbReference type="NCBI Taxonomy" id="1070866"/>
    <lineage>
        <taxon>Bacteria</taxon>
        <taxon>Bacillati</taxon>
        <taxon>Actinomycetota</taxon>
        <taxon>Actinomycetes</taxon>
        <taxon>Pseudonocardiales</taxon>
        <taxon>Pseudonocardiaceae</taxon>
        <taxon>Amycolatopsis</taxon>
    </lineage>
</organism>
<name>A0ABP9PRJ5_9PSEU</name>
<protein>
    <submittedName>
        <fullName evidence="9">Iron chelate uptake ABC transporter family permease subunit</fullName>
    </submittedName>
</protein>
<evidence type="ECO:0000256" key="3">
    <source>
        <dbReference type="ARBA" id="ARBA00022448"/>
    </source>
</evidence>
<keyword evidence="4" id="KW-1003">Cell membrane</keyword>
<feature type="transmembrane region" description="Helical" evidence="8">
    <location>
        <begin position="202"/>
        <end position="223"/>
    </location>
</feature>
<sequence length="339" mass="34462">MSAVLAVRRRLARRTVVMCAGLAVALAAVFVLSLSIGDYRLSPSQVVGALTGNGTVATHYVVVRLRLPRALLAVLVGMAFGLSGAVFQRLLRNSLASPDIIGVTAGSSAVAVMGIVVFGASGFALSGASLVGGLVTAVLIYVLAWRRGFAGQRLVVVGIGIAAVLASVMSYFLTRADYRLASLALIWLTGSLNGADWSDVRAIAAFLVVLVPLVLVAGRKLPVLQLGDEVATGLGARVERDRLALLAVGVGLAAVATASAGPVTFAAFLSGAIAFQLLRTGRPSLVAAALTGALLLLVADFAAQHLVGGTQLPVGVVTGAVGAPYLLYLLATANRGTRG</sequence>
<feature type="transmembrane region" description="Helical" evidence="8">
    <location>
        <begin position="154"/>
        <end position="172"/>
    </location>
</feature>
<keyword evidence="10" id="KW-1185">Reference proteome</keyword>
<proteinExistence type="inferred from homology"/>
<dbReference type="Proteomes" id="UP001500192">
    <property type="component" value="Unassembled WGS sequence"/>
</dbReference>
<dbReference type="CDD" id="cd06550">
    <property type="entry name" value="TM_ABC_iron-siderophores_like"/>
    <property type="match status" value="1"/>
</dbReference>
<dbReference type="SUPFAM" id="SSF81345">
    <property type="entry name" value="ABC transporter involved in vitamin B12 uptake, BtuC"/>
    <property type="match status" value="1"/>
</dbReference>
<accession>A0ABP9PRJ5</accession>
<dbReference type="PANTHER" id="PTHR30472:SF24">
    <property type="entry name" value="FERRIC ENTEROBACTIN TRANSPORT SYSTEM PERMEASE PROTEIN FEPG"/>
    <property type="match status" value="1"/>
</dbReference>
<dbReference type="EMBL" id="BAABIB010000005">
    <property type="protein sequence ID" value="GAA5150939.1"/>
    <property type="molecule type" value="Genomic_DNA"/>
</dbReference>
<feature type="transmembrane region" description="Helical" evidence="8">
    <location>
        <begin position="243"/>
        <end position="273"/>
    </location>
</feature>
<keyword evidence="3" id="KW-0813">Transport</keyword>
<dbReference type="Pfam" id="PF01032">
    <property type="entry name" value="FecCD"/>
    <property type="match status" value="1"/>
</dbReference>
<comment type="similarity">
    <text evidence="2">Belongs to the binding-protein-dependent transport system permease family. FecCD subfamily.</text>
</comment>
<comment type="subcellular location">
    <subcellularLocation>
        <location evidence="1">Cell membrane</location>
        <topology evidence="1">Multi-pass membrane protein</topology>
    </subcellularLocation>
</comment>
<keyword evidence="6 8" id="KW-1133">Transmembrane helix</keyword>
<reference evidence="10" key="1">
    <citation type="journal article" date="2019" name="Int. J. Syst. Evol. Microbiol.">
        <title>The Global Catalogue of Microorganisms (GCM) 10K type strain sequencing project: providing services to taxonomists for standard genome sequencing and annotation.</title>
        <authorList>
            <consortium name="The Broad Institute Genomics Platform"/>
            <consortium name="The Broad Institute Genome Sequencing Center for Infectious Disease"/>
            <person name="Wu L."/>
            <person name="Ma J."/>
        </authorList>
    </citation>
    <scope>NUCLEOTIDE SEQUENCE [LARGE SCALE GENOMIC DNA]</scope>
    <source>
        <strain evidence="10">JCM 18054</strain>
    </source>
</reference>
<keyword evidence="5 8" id="KW-0812">Transmembrane</keyword>
<evidence type="ECO:0000256" key="4">
    <source>
        <dbReference type="ARBA" id="ARBA00022475"/>
    </source>
</evidence>
<evidence type="ECO:0000256" key="5">
    <source>
        <dbReference type="ARBA" id="ARBA00022692"/>
    </source>
</evidence>
<feature type="transmembrane region" description="Helical" evidence="8">
    <location>
        <begin position="70"/>
        <end position="88"/>
    </location>
</feature>
<dbReference type="PANTHER" id="PTHR30472">
    <property type="entry name" value="FERRIC ENTEROBACTIN TRANSPORT SYSTEM PERMEASE PROTEIN"/>
    <property type="match status" value="1"/>
</dbReference>
<comment type="caution">
    <text evidence="9">The sequence shown here is derived from an EMBL/GenBank/DDBJ whole genome shotgun (WGS) entry which is preliminary data.</text>
</comment>
<evidence type="ECO:0000256" key="2">
    <source>
        <dbReference type="ARBA" id="ARBA00007935"/>
    </source>
</evidence>
<gene>
    <name evidence="9" type="ORF">GCM10023214_00890</name>
</gene>
<evidence type="ECO:0000313" key="9">
    <source>
        <dbReference type="EMBL" id="GAA5150939.1"/>
    </source>
</evidence>
<evidence type="ECO:0000313" key="10">
    <source>
        <dbReference type="Proteomes" id="UP001500192"/>
    </source>
</evidence>
<feature type="transmembrane region" description="Helical" evidence="8">
    <location>
        <begin position="124"/>
        <end position="142"/>
    </location>
</feature>
<feature type="transmembrane region" description="Helical" evidence="8">
    <location>
        <begin position="285"/>
        <end position="306"/>
    </location>
</feature>
<keyword evidence="7 8" id="KW-0472">Membrane</keyword>
<dbReference type="InterPro" id="IPR000522">
    <property type="entry name" value="ABC_transptr_permease_BtuC"/>
</dbReference>
<evidence type="ECO:0000256" key="8">
    <source>
        <dbReference type="SAM" id="Phobius"/>
    </source>
</evidence>
<feature type="transmembrane region" description="Helical" evidence="8">
    <location>
        <begin position="312"/>
        <end position="331"/>
    </location>
</feature>
<dbReference type="Gene3D" id="1.10.3470.10">
    <property type="entry name" value="ABC transporter involved in vitamin B12 uptake, BtuC"/>
    <property type="match status" value="1"/>
</dbReference>